<keyword evidence="5" id="KW-0539">Nucleus</keyword>
<evidence type="ECO:0000256" key="6">
    <source>
        <dbReference type="PROSITE-ProRule" id="PRU00042"/>
    </source>
</evidence>
<name>A0A1J1J535_9DIPT</name>
<sequence>MAYSSWCRLCGSTLGSFEISGDMEQIIDDVLRLKLPHLLICLDCVRFLNNLSIFKTKAQMLQSMFKELRDYSDLHSTELSENELNTFRSRFGLKKINGSGEKDIHIEKEEEIHEFVMPSEEDHHKESGIDQIIEIKSIKEITNRKTKEKNEQTDTEKLYEFKCHVCNEEFTKMPLLTRHCHAVHQTTPQVLCFCGTFLSSWKRLMAHKSKHIKDDNGFKCNKCSISYKTLSAYEKHLNTKHGPNAVKFICEICGKEFKERHILKSHEKVHLPDELKLKHPCTYCPKKFVNNHCLKIHIARIHEKVALHTCELCGKGCITKSDLKWHMDKHIEERNYECNICHLKFKSTNSLRIHKRRHFNQDTIIVCSVCGKNFHSPGALSAHKLVHSDVKRYKCFCGNEYKRLESYKCHLSTHTGERPFSCLWCTRTFVNSANCRKHKLKDHPQEVAQHEAIYGKKGVSLAVKTQSS</sequence>
<dbReference type="OrthoDB" id="3565419at2759"/>
<dbReference type="AlphaFoldDB" id="A0A1J1J535"/>
<dbReference type="GO" id="GO:0008270">
    <property type="term" value="F:zinc ion binding"/>
    <property type="evidence" value="ECO:0007669"/>
    <property type="project" value="UniProtKB-KW"/>
</dbReference>
<dbReference type="InterPro" id="IPR012934">
    <property type="entry name" value="Znf_AD"/>
</dbReference>
<evidence type="ECO:0000256" key="4">
    <source>
        <dbReference type="ARBA" id="ARBA00022833"/>
    </source>
</evidence>
<keyword evidence="2" id="KW-0677">Repeat</keyword>
<evidence type="ECO:0000259" key="7">
    <source>
        <dbReference type="PROSITE" id="PS50157"/>
    </source>
</evidence>
<dbReference type="STRING" id="568069.A0A1J1J535"/>
<dbReference type="Gene3D" id="3.30.160.60">
    <property type="entry name" value="Classic Zinc Finger"/>
    <property type="match status" value="4"/>
</dbReference>
<dbReference type="GO" id="GO:0001228">
    <property type="term" value="F:DNA-binding transcription activator activity, RNA polymerase II-specific"/>
    <property type="evidence" value="ECO:0007669"/>
    <property type="project" value="TreeGrafter"/>
</dbReference>
<dbReference type="SMART" id="SM00868">
    <property type="entry name" value="zf-AD"/>
    <property type="match status" value="1"/>
</dbReference>
<feature type="domain" description="C2H2-type" evidence="7">
    <location>
        <begin position="336"/>
        <end position="363"/>
    </location>
</feature>
<dbReference type="GO" id="GO:0005634">
    <property type="term" value="C:nucleus"/>
    <property type="evidence" value="ECO:0007669"/>
    <property type="project" value="InterPro"/>
</dbReference>
<feature type="domain" description="C2H2-type" evidence="7">
    <location>
        <begin position="420"/>
        <end position="448"/>
    </location>
</feature>
<gene>
    <name evidence="8" type="ORF">CLUMA_CG020469</name>
</gene>
<feature type="domain" description="C2H2-type" evidence="7">
    <location>
        <begin position="308"/>
        <end position="335"/>
    </location>
</feature>
<evidence type="ECO:0000256" key="1">
    <source>
        <dbReference type="ARBA" id="ARBA00022723"/>
    </source>
</evidence>
<evidence type="ECO:0000256" key="5">
    <source>
        <dbReference type="ARBA" id="ARBA00023242"/>
    </source>
</evidence>
<evidence type="ECO:0000256" key="2">
    <source>
        <dbReference type="ARBA" id="ARBA00022737"/>
    </source>
</evidence>
<dbReference type="PANTHER" id="PTHR24393">
    <property type="entry name" value="ZINC FINGER PROTEIN"/>
    <property type="match status" value="1"/>
</dbReference>
<protein>
    <submittedName>
        <fullName evidence="8">CLUMA_CG020469, isoform A</fullName>
    </submittedName>
</protein>
<dbReference type="PROSITE" id="PS00028">
    <property type="entry name" value="ZINC_FINGER_C2H2_1"/>
    <property type="match status" value="7"/>
</dbReference>
<feature type="domain" description="C2H2-type" evidence="7">
    <location>
        <begin position="393"/>
        <end position="419"/>
    </location>
</feature>
<keyword evidence="4" id="KW-0862">Zinc</keyword>
<feature type="domain" description="C2H2-type" evidence="7">
    <location>
        <begin position="365"/>
        <end position="392"/>
    </location>
</feature>
<keyword evidence="3 6" id="KW-0863">Zinc-finger</keyword>
<dbReference type="InterPro" id="IPR036236">
    <property type="entry name" value="Znf_C2H2_sf"/>
</dbReference>
<feature type="domain" description="C2H2-type" evidence="7">
    <location>
        <begin position="248"/>
        <end position="275"/>
    </location>
</feature>
<dbReference type="Proteomes" id="UP000183832">
    <property type="component" value="Unassembled WGS sequence"/>
</dbReference>
<organism evidence="8 9">
    <name type="scientific">Clunio marinus</name>
    <dbReference type="NCBI Taxonomy" id="568069"/>
    <lineage>
        <taxon>Eukaryota</taxon>
        <taxon>Metazoa</taxon>
        <taxon>Ecdysozoa</taxon>
        <taxon>Arthropoda</taxon>
        <taxon>Hexapoda</taxon>
        <taxon>Insecta</taxon>
        <taxon>Pterygota</taxon>
        <taxon>Neoptera</taxon>
        <taxon>Endopterygota</taxon>
        <taxon>Diptera</taxon>
        <taxon>Nematocera</taxon>
        <taxon>Chironomoidea</taxon>
        <taxon>Chironomidae</taxon>
        <taxon>Clunio</taxon>
    </lineage>
</organism>
<keyword evidence="1" id="KW-0479">Metal-binding</keyword>
<dbReference type="SUPFAM" id="SSF57667">
    <property type="entry name" value="beta-beta-alpha zinc fingers"/>
    <property type="match status" value="4"/>
</dbReference>
<dbReference type="EMBL" id="CVRI01000072">
    <property type="protein sequence ID" value="CRL07503.1"/>
    <property type="molecule type" value="Genomic_DNA"/>
</dbReference>
<accession>A0A1J1J535</accession>
<evidence type="ECO:0000256" key="3">
    <source>
        <dbReference type="ARBA" id="ARBA00022771"/>
    </source>
</evidence>
<keyword evidence="9" id="KW-1185">Reference proteome</keyword>
<dbReference type="PANTHER" id="PTHR24393:SF34">
    <property type="entry name" value="PR_SET DOMAIN 13"/>
    <property type="match status" value="1"/>
</dbReference>
<evidence type="ECO:0000313" key="8">
    <source>
        <dbReference type="EMBL" id="CRL07503.1"/>
    </source>
</evidence>
<dbReference type="GO" id="GO:0000978">
    <property type="term" value="F:RNA polymerase II cis-regulatory region sequence-specific DNA binding"/>
    <property type="evidence" value="ECO:0007669"/>
    <property type="project" value="TreeGrafter"/>
</dbReference>
<proteinExistence type="predicted"/>
<dbReference type="Pfam" id="PF00096">
    <property type="entry name" value="zf-C2H2"/>
    <property type="match status" value="5"/>
</dbReference>
<dbReference type="InterPro" id="IPR013087">
    <property type="entry name" value="Znf_C2H2_type"/>
</dbReference>
<dbReference type="SMART" id="SM00355">
    <property type="entry name" value="ZnF_C2H2"/>
    <property type="match status" value="9"/>
</dbReference>
<feature type="domain" description="C2H2-type" evidence="7">
    <location>
        <begin position="161"/>
        <end position="189"/>
    </location>
</feature>
<evidence type="ECO:0000313" key="9">
    <source>
        <dbReference type="Proteomes" id="UP000183832"/>
    </source>
</evidence>
<reference evidence="8 9" key="1">
    <citation type="submission" date="2015-04" db="EMBL/GenBank/DDBJ databases">
        <authorList>
            <person name="Syromyatnikov M.Y."/>
            <person name="Popov V.N."/>
        </authorList>
    </citation>
    <scope>NUCLEOTIDE SEQUENCE [LARGE SCALE GENOMIC DNA]</scope>
</reference>
<dbReference type="PROSITE" id="PS50157">
    <property type="entry name" value="ZINC_FINGER_C2H2_2"/>
    <property type="match status" value="7"/>
</dbReference>